<gene>
    <name evidence="3" type="ORF">L596_021190</name>
</gene>
<evidence type="ECO:0000313" key="3">
    <source>
        <dbReference type="EMBL" id="TKR73950.1"/>
    </source>
</evidence>
<organism evidence="3 4">
    <name type="scientific">Steinernema carpocapsae</name>
    <name type="common">Entomopathogenic nematode</name>
    <dbReference type="NCBI Taxonomy" id="34508"/>
    <lineage>
        <taxon>Eukaryota</taxon>
        <taxon>Metazoa</taxon>
        <taxon>Ecdysozoa</taxon>
        <taxon>Nematoda</taxon>
        <taxon>Chromadorea</taxon>
        <taxon>Rhabditida</taxon>
        <taxon>Tylenchina</taxon>
        <taxon>Panagrolaimomorpha</taxon>
        <taxon>Strongyloidoidea</taxon>
        <taxon>Steinernematidae</taxon>
        <taxon>Steinernema</taxon>
    </lineage>
</organism>
<reference evidence="3 4" key="1">
    <citation type="journal article" date="2015" name="Genome Biol.">
        <title>Comparative genomics of Steinernema reveals deeply conserved gene regulatory networks.</title>
        <authorList>
            <person name="Dillman A.R."/>
            <person name="Macchietto M."/>
            <person name="Porter C.F."/>
            <person name="Rogers A."/>
            <person name="Williams B."/>
            <person name="Antoshechkin I."/>
            <person name="Lee M.M."/>
            <person name="Goodwin Z."/>
            <person name="Lu X."/>
            <person name="Lewis E.E."/>
            <person name="Goodrich-Blair H."/>
            <person name="Stock S.P."/>
            <person name="Adams B.J."/>
            <person name="Sternberg P.W."/>
            <person name="Mortazavi A."/>
        </authorList>
    </citation>
    <scope>NUCLEOTIDE SEQUENCE [LARGE SCALE GENOMIC DNA]</scope>
    <source>
        <strain evidence="3 4">ALL</strain>
    </source>
</reference>
<dbReference type="Proteomes" id="UP000298663">
    <property type="component" value="Unassembled WGS sequence"/>
</dbReference>
<comment type="caution">
    <text evidence="3">The sequence shown here is derived from an EMBL/GenBank/DDBJ whole genome shotgun (WGS) entry which is preliminary data.</text>
</comment>
<feature type="signal peptide" evidence="2">
    <location>
        <begin position="1"/>
        <end position="21"/>
    </location>
</feature>
<dbReference type="EMBL" id="AZBU02000006">
    <property type="protein sequence ID" value="TKR73950.1"/>
    <property type="molecule type" value="Genomic_DNA"/>
</dbReference>
<feature type="compositionally biased region" description="Basic and acidic residues" evidence="1">
    <location>
        <begin position="83"/>
        <end position="96"/>
    </location>
</feature>
<keyword evidence="2" id="KW-0732">Signal</keyword>
<evidence type="ECO:0000256" key="2">
    <source>
        <dbReference type="SAM" id="SignalP"/>
    </source>
</evidence>
<feature type="compositionally biased region" description="Basic and acidic residues" evidence="1">
    <location>
        <begin position="104"/>
        <end position="113"/>
    </location>
</feature>
<feature type="chain" id="PRO_5020962731" evidence="2">
    <location>
        <begin position="22"/>
        <end position="308"/>
    </location>
</feature>
<feature type="compositionally biased region" description="Basic residues" evidence="1">
    <location>
        <begin position="114"/>
        <end position="124"/>
    </location>
</feature>
<name>A0A4U5MVV8_STECR</name>
<proteinExistence type="predicted"/>
<accession>A0A4U5MVV8</accession>
<dbReference type="AlphaFoldDB" id="A0A4U5MVV8"/>
<sequence length="308" mass="34959">MKSDRRIYAVAVLLLSGLVPAENLRPQPSFESVLLQAIEDLPNGGQVDLVPKVDGHVSVVTAFDPLLAFFRTTMPPPTSSRLFDSHSLQEKRHGESQHITTRPRSKEALGEVKSKKKRRPRKKLYGISKQKLDLTPVDQPPNTTVKKKNEFRVSSESDLTKKYRGEGNFRTRTVRPYIHIGGHEQSKAVRSRFVASPIVSHHIITTPRPFKILKSDLKRTKQIQVEPSPVLHEEEHNFRPPSRSLLSAEPIMEVNDPIALRPLPASLYNAPKFCKKCFKHWMEKAPGATDTELFEYCCVTGYNKRRLG</sequence>
<reference evidence="3 4" key="2">
    <citation type="journal article" date="2019" name="G3 (Bethesda)">
        <title>Hybrid Assembly of the Genome of the Entomopathogenic Nematode Steinernema carpocapsae Identifies the X-Chromosome.</title>
        <authorList>
            <person name="Serra L."/>
            <person name="Macchietto M."/>
            <person name="Macias-Munoz A."/>
            <person name="McGill C.J."/>
            <person name="Rodriguez I.M."/>
            <person name="Rodriguez B."/>
            <person name="Murad R."/>
            <person name="Mortazavi A."/>
        </authorList>
    </citation>
    <scope>NUCLEOTIDE SEQUENCE [LARGE SCALE GENOMIC DNA]</scope>
    <source>
        <strain evidence="3 4">ALL</strain>
    </source>
</reference>
<evidence type="ECO:0000313" key="4">
    <source>
        <dbReference type="Proteomes" id="UP000298663"/>
    </source>
</evidence>
<evidence type="ECO:0000256" key="1">
    <source>
        <dbReference type="SAM" id="MobiDB-lite"/>
    </source>
</evidence>
<protein>
    <submittedName>
        <fullName evidence="3">Uncharacterized protein</fullName>
    </submittedName>
</protein>
<feature type="compositionally biased region" description="Basic and acidic residues" evidence="1">
    <location>
        <begin position="147"/>
        <end position="158"/>
    </location>
</feature>
<keyword evidence="4" id="KW-1185">Reference proteome</keyword>
<feature type="region of interest" description="Disordered" evidence="1">
    <location>
        <begin position="80"/>
        <end position="158"/>
    </location>
</feature>